<gene>
    <name evidence="1" type="ORF">MEUPH1_LOCUS20054</name>
</gene>
<organism evidence="1 2">
    <name type="scientific">Macrosiphum euphorbiae</name>
    <name type="common">potato aphid</name>
    <dbReference type="NCBI Taxonomy" id="13131"/>
    <lineage>
        <taxon>Eukaryota</taxon>
        <taxon>Metazoa</taxon>
        <taxon>Ecdysozoa</taxon>
        <taxon>Arthropoda</taxon>
        <taxon>Hexapoda</taxon>
        <taxon>Insecta</taxon>
        <taxon>Pterygota</taxon>
        <taxon>Neoptera</taxon>
        <taxon>Paraneoptera</taxon>
        <taxon>Hemiptera</taxon>
        <taxon>Sternorrhyncha</taxon>
        <taxon>Aphidomorpha</taxon>
        <taxon>Aphidoidea</taxon>
        <taxon>Aphididae</taxon>
        <taxon>Macrosiphini</taxon>
        <taxon>Macrosiphum</taxon>
    </lineage>
</organism>
<protein>
    <submittedName>
        <fullName evidence="1">Uncharacterized protein</fullName>
    </submittedName>
</protein>
<evidence type="ECO:0000313" key="2">
    <source>
        <dbReference type="Proteomes" id="UP001160148"/>
    </source>
</evidence>
<name>A0AAV0XAA1_9HEMI</name>
<proteinExistence type="predicted"/>
<sequence>MTYARRLRFDWLDSNGTAQRNNTYKILSHYTFGRWRMTGNCWGRPRGSPYYGVTVRRPSLGAVCWCLTRKIGPSYNIKYCPVPDFSYYSGEKTVVNRWPAACISVVPWRLVPMKISQNYD</sequence>
<reference evidence="1 2" key="1">
    <citation type="submission" date="2023-01" db="EMBL/GenBank/DDBJ databases">
        <authorList>
            <person name="Whitehead M."/>
        </authorList>
    </citation>
    <scope>NUCLEOTIDE SEQUENCE [LARGE SCALE GENOMIC DNA]</scope>
</reference>
<accession>A0AAV0XAA1</accession>
<evidence type="ECO:0000313" key="1">
    <source>
        <dbReference type="EMBL" id="CAI6365324.1"/>
    </source>
</evidence>
<comment type="caution">
    <text evidence="1">The sequence shown here is derived from an EMBL/GenBank/DDBJ whole genome shotgun (WGS) entry which is preliminary data.</text>
</comment>
<keyword evidence="2" id="KW-1185">Reference proteome</keyword>
<dbReference type="EMBL" id="CARXXK010000004">
    <property type="protein sequence ID" value="CAI6365324.1"/>
    <property type="molecule type" value="Genomic_DNA"/>
</dbReference>
<dbReference type="Proteomes" id="UP001160148">
    <property type="component" value="Unassembled WGS sequence"/>
</dbReference>
<dbReference type="AlphaFoldDB" id="A0AAV0XAA1"/>